<feature type="compositionally biased region" description="Polar residues" evidence="1">
    <location>
        <begin position="697"/>
        <end position="707"/>
    </location>
</feature>
<feature type="compositionally biased region" description="Polar residues" evidence="1">
    <location>
        <begin position="659"/>
        <end position="671"/>
    </location>
</feature>
<feature type="compositionally biased region" description="Basic and acidic residues" evidence="1">
    <location>
        <begin position="711"/>
        <end position="722"/>
    </location>
</feature>
<proteinExistence type="predicted"/>
<feature type="compositionally biased region" description="Basic and acidic residues" evidence="1">
    <location>
        <begin position="740"/>
        <end position="807"/>
    </location>
</feature>
<accession>A0A0G4HNH1</accession>
<protein>
    <submittedName>
        <fullName evidence="2">Uncharacterized protein</fullName>
    </submittedName>
</protein>
<name>A0A0G4HNH1_9ALVE</name>
<feature type="compositionally biased region" description="Low complexity" evidence="1">
    <location>
        <begin position="103"/>
        <end position="113"/>
    </location>
</feature>
<feature type="compositionally biased region" description="Pro residues" evidence="1">
    <location>
        <begin position="488"/>
        <end position="504"/>
    </location>
</feature>
<feature type="region of interest" description="Disordered" evidence="1">
    <location>
        <begin position="133"/>
        <end position="287"/>
    </location>
</feature>
<feature type="compositionally biased region" description="Low complexity" evidence="1">
    <location>
        <begin position="672"/>
        <end position="690"/>
    </location>
</feature>
<feature type="compositionally biased region" description="Basic and acidic residues" evidence="1">
    <location>
        <begin position="360"/>
        <end position="379"/>
    </location>
</feature>
<feature type="compositionally biased region" description="Polar residues" evidence="1">
    <location>
        <begin position="39"/>
        <end position="54"/>
    </location>
</feature>
<dbReference type="AlphaFoldDB" id="A0A0G4HNH1"/>
<feature type="region of interest" description="Disordered" evidence="1">
    <location>
        <begin position="34"/>
        <end position="118"/>
    </location>
</feature>
<feature type="region of interest" description="Disordered" evidence="1">
    <location>
        <begin position="411"/>
        <end position="543"/>
    </location>
</feature>
<evidence type="ECO:0000313" key="2">
    <source>
        <dbReference type="EMBL" id="CEM45681.1"/>
    </source>
</evidence>
<gene>
    <name evidence="2" type="ORF">Cvel_29423</name>
</gene>
<feature type="compositionally biased region" description="Pro residues" evidence="1">
    <location>
        <begin position="158"/>
        <end position="171"/>
    </location>
</feature>
<organism evidence="2">
    <name type="scientific">Chromera velia CCMP2878</name>
    <dbReference type="NCBI Taxonomy" id="1169474"/>
    <lineage>
        <taxon>Eukaryota</taxon>
        <taxon>Sar</taxon>
        <taxon>Alveolata</taxon>
        <taxon>Colpodellida</taxon>
        <taxon>Chromeraceae</taxon>
        <taxon>Chromera</taxon>
    </lineage>
</organism>
<evidence type="ECO:0000256" key="1">
    <source>
        <dbReference type="SAM" id="MobiDB-lite"/>
    </source>
</evidence>
<dbReference type="EMBL" id="CDMZ01003247">
    <property type="protein sequence ID" value="CEM45681.1"/>
    <property type="molecule type" value="Genomic_DNA"/>
</dbReference>
<feature type="region of interest" description="Disordered" evidence="1">
    <location>
        <begin position="633"/>
        <end position="818"/>
    </location>
</feature>
<dbReference type="VEuPathDB" id="CryptoDB:Cvel_29423"/>
<sequence>MSVPRPQRRVSWGNFHTLEFDKDKRDLELRKGIQHLPISPSSAAMNIPTGTGKSQKGGLRRASSDPLTETGASRGRRASAPSPTSKQAEGLDASRGGGANFLQAVQRQQQQKQMPTPSGLLGLTAIAASSSISPKELLQGSPQAHTDVVRRRQSAPLPRSPSPITRPPGPLPSSLGGSPETSEAQRRGSLSQTVQSKAKQKEVPTDPSSSSSSLPPPVFYPSAEELQPTSLEAFPLSDYLGKRDRDQGEPSGTGEENSLLDPSVSLSFNEKAPAYQEKTKLPGPSRLNNERQFLASVLLSANPLRFPSCLLPAAESEDSGVVDPPGCDFELGGEGASSASASGTACVSQSWMLPSLPSEDQEKEKERLQIKAEEEKEEIDAGRYLDSWQSSSDIFGLAAWRDHLMLNVPSWVSLSPSPCQRRGDGSNRNRTNKSSQRQKEHLQKKVAVDTQKKKKDSPKPKGPPPKTSLSRLLNPLAYINRPPRLTFRPPPAPPATRVPPPSTPPNRVTNPNPILHFSSIEEEAPTFGEPSVSSSAVPQTRHTPGRFCAAIRAPILEEPSAPVLRPQRVPLREGDRGLPLPVDERTAVISGDDIVHGGPGVKGGIFSNTKEEEEEEECLGLGILCQDSLAAWRRRAEPRPERAHQRSLASLPDAASSSCTDGSTGPRTSLQPDLSLPRLGGPRPLVCLPPEQRHPNNHSGSASGSVSQDEEERRRSGARELHSCSVTDVTAEGAITDPVVRCESREGAGEWRVRKSKDKGGKGIVREKEVNREGKKGKEERGDPKKTKEQSGKMEMEQERREGETSHRRPLRFASSSS</sequence>
<reference evidence="2" key="1">
    <citation type="submission" date="2014-11" db="EMBL/GenBank/DDBJ databases">
        <authorList>
            <person name="Otto D Thomas"/>
            <person name="Naeem Raeece"/>
        </authorList>
    </citation>
    <scope>NUCLEOTIDE SEQUENCE</scope>
</reference>
<feature type="compositionally biased region" description="Polar residues" evidence="1">
    <location>
        <begin position="531"/>
        <end position="542"/>
    </location>
</feature>
<feature type="compositionally biased region" description="Basic and acidic residues" evidence="1">
    <location>
        <begin position="634"/>
        <end position="644"/>
    </location>
</feature>
<feature type="compositionally biased region" description="Low complexity" evidence="1">
    <location>
        <begin position="647"/>
        <end position="658"/>
    </location>
</feature>
<feature type="region of interest" description="Disordered" evidence="1">
    <location>
        <begin position="353"/>
        <end position="379"/>
    </location>
</feature>
<feature type="compositionally biased region" description="Polar residues" evidence="1">
    <location>
        <begin position="188"/>
        <end position="197"/>
    </location>
</feature>
<feature type="compositionally biased region" description="Basic and acidic residues" evidence="1">
    <location>
        <begin position="437"/>
        <end position="451"/>
    </location>
</feature>